<name>A0A9P6WC45_MAUEX</name>
<organism evidence="6 7">
    <name type="scientific">Maudiozyma exigua</name>
    <name type="common">Yeast</name>
    <name type="synonym">Kazachstania exigua</name>
    <dbReference type="NCBI Taxonomy" id="34358"/>
    <lineage>
        <taxon>Eukaryota</taxon>
        <taxon>Fungi</taxon>
        <taxon>Dikarya</taxon>
        <taxon>Ascomycota</taxon>
        <taxon>Saccharomycotina</taxon>
        <taxon>Saccharomycetes</taxon>
        <taxon>Saccharomycetales</taxon>
        <taxon>Saccharomycetaceae</taxon>
        <taxon>Maudiozyma</taxon>
    </lineage>
</organism>
<evidence type="ECO:0000256" key="3">
    <source>
        <dbReference type="ARBA" id="ARBA00038335"/>
    </source>
</evidence>
<feature type="compositionally biased region" description="Basic and acidic residues" evidence="4">
    <location>
        <begin position="598"/>
        <end position="613"/>
    </location>
</feature>
<feature type="domain" description="Small-subunit processome Utp12" evidence="5">
    <location>
        <begin position="428"/>
        <end position="528"/>
    </location>
</feature>
<dbReference type="Pfam" id="PF04003">
    <property type="entry name" value="Utp12"/>
    <property type="match status" value="1"/>
</dbReference>
<evidence type="ECO:0000313" key="7">
    <source>
        <dbReference type="Proteomes" id="UP000750334"/>
    </source>
</evidence>
<dbReference type="InterPro" id="IPR052414">
    <property type="entry name" value="U3_snoRNA-assoc_WDR"/>
</dbReference>
<dbReference type="PANTHER" id="PTHR44267:SF1">
    <property type="entry name" value="WD REPEAT-CONTAINING PROTEIN 43"/>
    <property type="match status" value="1"/>
</dbReference>
<sequence>MSVESASSPLVTSSYDPHGQYLCYVTTALDKQRIAVEPTQKGQNDKSLNEKFLYLESSELRVTALKWAFLNSNETLCVFIGLNNGEIWLYSPLGNEIILKLSTENAYAINDFVISKDSLFCVDANDFLYEFDLINFTLRNHFKIEQCSNLRRIEYVGENRIFVASHQIFLIDNAKREVILTLPGHISPVRTLKKLSDEFILSGAENDRFLNIYNIADGSIKSVLVAKSNIDKVSVYSTSKVAVTTENGNVEVFEDPLVSNKAKRRNIKSRQSTNAINIVNKNGADIPSINVYSGKDIINITYLTNAAVCHFVQSRWGSLSVKHEIIVDVSNNVKNASQDRTLYGQDLAATNTYKEGNARVTTGDNFKHIEDIISEMQQELEEDRTNEDDESSNVQSLADKLPALNISKKKSPVTGTVAVILSQALQSNDHSLLETVLNNRDERIIRDTIMRLKPSLSVILLERLAERIARQTHRQGALNVWVKWCIIIHGGYLISVPNLIRTLASLHSTLKSRATLLDRLLLLEAKLNCSLNKFETSAVESTETGDFANEEVLDDDEEELTYVEELDDANLMESGEEGISSDDDEEDVDDSDMDVETLDERSQEPHINGKELKSVSIDEDDGYSDVEMV</sequence>
<gene>
    <name evidence="6" type="primary">UTP5</name>
    <name evidence="6" type="ORF">C6P45_004170</name>
</gene>
<dbReference type="AlphaFoldDB" id="A0A9P6WC45"/>
<evidence type="ECO:0000313" key="6">
    <source>
        <dbReference type="EMBL" id="KAG0669030.1"/>
    </source>
</evidence>
<keyword evidence="7" id="KW-1185">Reference proteome</keyword>
<dbReference type="InterPro" id="IPR007148">
    <property type="entry name" value="SSU_processome_Utp12"/>
</dbReference>
<dbReference type="Gene3D" id="2.130.10.10">
    <property type="entry name" value="YVTN repeat-like/Quinoprotein amine dehydrogenase"/>
    <property type="match status" value="1"/>
</dbReference>
<protein>
    <submittedName>
        <fullName evidence="6">Small subunit (SSU) processome component</fullName>
    </submittedName>
</protein>
<accession>A0A9P6WC45</accession>
<reference evidence="6 7" key="1">
    <citation type="submission" date="2020-11" db="EMBL/GenBank/DDBJ databases">
        <title>Kefir isolates.</title>
        <authorList>
            <person name="Marcisauskas S."/>
            <person name="Kim Y."/>
            <person name="Blasche S."/>
        </authorList>
    </citation>
    <scope>NUCLEOTIDE SEQUENCE [LARGE SCALE GENOMIC DNA]</scope>
    <source>
        <strain evidence="6 7">OG2</strain>
    </source>
</reference>
<dbReference type="OrthoDB" id="30195at2759"/>
<dbReference type="PANTHER" id="PTHR44267">
    <property type="entry name" value="WD REPEAT-CONTAINING PROTEIN 43"/>
    <property type="match status" value="1"/>
</dbReference>
<dbReference type="SUPFAM" id="SSF50978">
    <property type="entry name" value="WD40 repeat-like"/>
    <property type="match status" value="1"/>
</dbReference>
<comment type="caution">
    <text evidence="6">The sequence shown here is derived from an EMBL/GenBank/DDBJ whole genome shotgun (WGS) entry which is preliminary data.</text>
</comment>
<dbReference type="GO" id="GO:0032040">
    <property type="term" value="C:small-subunit processome"/>
    <property type="evidence" value="ECO:0007669"/>
    <property type="project" value="UniProtKB-ARBA"/>
</dbReference>
<dbReference type="GO" id="GO:0000462">
    <property type="term" value="P:maturation of SSU-rRNA from tricistronic rRNA transcript (SSU-rRNA, 5.8S rRNA, LSU-rRNA)"/>
    <property type="evidence" value="ECO:0007669"/>
    <property type="project" value="TreeGrafter"/>
</dbReference>
<comment type="subcellular location">
    <subcellularLocation>
        <location evidence="1">Nucleus</location>
    </subcellularLocation>
</comment>
<dbReference type="InterPro" id="IPR036322">
    <property type="entry name" value="WD40_repeat_dom_sf"/>
</dbReference>
<keyword evidence="2" id="KW-0539">Nucleus</keyword>
<dbReference type="InterPro" id="IPR015943">
    <property type="entry name" value="WD40/YVTN_repeat-like_dom_sf"/>
</dbReference>
<comment type="similarity">
    <text evidence="3">Belongs to the UTP5 family.</text>
</comment>
<feature type="compositionally biased region" description="Acidic residues" evidence="4">
    <location>
        <begin position="571"/>
        <end position="597"/>
    </location>
</feature>
<evidence type="ECO:0000256" key="2">
    <source>
        <dbReference type="ARBA" id="ARBA00023242"/>
    </source>
</evidence>
<dbReference type="Proteomes" id="UP000750334">
    <property type="component" value="Unassembled WGS sequence"/>
</dbReference>
<evidence type="ECO:0000256" key="1">
    <source>
        <dbReference type="ARBA" id="ARBA00004123"/>
    </source>
</evidence>
<evidence type="ECO:0000256" key="4">
    <source>
        <dbReference type="SAM" id="MobiDB-lite"/>
    </source>
</evidence>
<feature type="region of interest" description="Disordered" evidence="4">
    <location>
        <begin position="571"/>
        <end position="629"/>
    </location>
</feature>
<evidence type="ECO:0000259" key="5">
    <source>
        <dbReference type="Pfam" id="PF04003"/>
    </source>
</evidence>
<dbReference type="EMBL" id="PUHR01000051">
    <property type="protein sequence ID" value="KAG0669030.1"/>
    <property type="molecule type" value="Genomic_DNA"/>
</dbReference>
<feature type="compositionally biased region" description="Acidic residues" evidence="4">
    <location>
        <begin position="617"/>
        <end position="629"/>
    </location>
</feature>
<proteinExistence type="inferred from homology"/>